<dbReference type="InterPro" id="IPR035919">
    <property type="entry name" value="EAL_sf"/>
</dbReference>
<proteinExistence type="predicted"/>
<sequence length="800" mass="85658">MGFRRRLTVFLMTTLVLVQALTAAAVYSFTRSTLVEQGKAQLADAAGLFVRQLDEIGVQVSADVQVLALDFALRQAIAQRELPTVLSALRNHGRRVGAARVMQVGLDGMIDVDTADPEGHAPTRLFAFPELIDAAAVNGRGASVVAIDGLASWLVVVPVKAPVPIAYIAVYLPLDDALLGKLQKLAALPKAIELAFDDHGAWHPVAGTAAGLLADLPKPGAVLAGTTGPDTSTPDTSTPDTSTNVLQQKDELVLAVPLATPADSTRVVAVLGYSIDEALQQYRLLMFVIVVLLALGLVVALAGAMLIARGVARPVEELAAATRRIESGDYSPPPLLPQEDEIGQLSQALGSMALAISEREERIRYQASHDPVTGLLNRAAFEVAMAPFLAPAHVRGALLSVGLARHQQIVNTVGREIADRVLRDAGARLSNLLAAAGRDVPLGVVGDRSFALFMPGLDAEGAHQWAERIAQHFDRPYLEGDLTIDSAAAVGIALAPIHGATDSELLLHGDVALLSALGSENHVAIYDPATDPHRPEHLSLMSDLREALDQNALQLFYQPKLDLAVGRISGAEALIRWRHPKRGFVPPDAFITLAEETGNIQRLTRWVLEAGIGQVAAWRKMGLALRLSINLSVRDLADESLPERIGALMAAYDVPADYLVLEVTESAIMGKPDAAIAVLRRLANQGIALSVDDFGVGQSSLNYLRRLPVSELKIDKSFVLKLAETPDDRTIVQSVVELGHRLGYSVTAEGIEDEASLALLSNYGCDYGQGYHIGKPMPAEVFNRFLSDARWRGKRLQEAS</sequence>
<evidence type="ECO:0000259" key="4">
    <source>
        <dbReference type="PROSITE" id="PS50887"/>
    </source>
</evidence>
<dbReference type="CDD" id="cd01949">
    <property type="entry name" value="GGDEF"/>
    <property type="match status" value="1"/>
</dbReference>
<dbReference type="Proteomes" id="UP000646365">
    <property type="component" value="Unassembled WGS sequence"/>
</dbReference>
<dbReference type="AlphaFoldDB" id="A0A8J2YUA6"/>
<organism evidence="5 6">
    <name type="scientific">Aliidongia dinghuensis</name>
    <dbReference type="NCBI Taxonomy" id="1867774"/>
    <lineage>
        <taxon>Bacteria</taxon>
        <taxon>Pseudomonadati</taxon>
        <taxon>Pseudomonadota</taxon>
        <taxon>Alphaproteobacteria</taxon>
        <taxon>Rhodospirillales</taxon>
        <taxon>Dongiaceae</taxon>
        <taxon>Aliidongia</taxon>
    </lineage>
</organism>
<dbReference type="PROSITE" id="PS50883">
    <property type="entry name" value="EAL"/>
    <property type="match status" value="1"/>
</dbReference>
<dbReference type="PANTHER" id="PTHR33121:SF71">
    <property type="entry name" value="OXYGEN SENSOR PROTEIN DOSP"/>
    <property type="match status" value="1"/>
</dbReference>
<dbReference type="Pfam" id="PF00563">
    <property type="entry name" value="EAL"/>
    <property type="match status" value="1"/>
</dbReference>
<accession>A0A8J2YUA6</accession>
<dbReference type="RefSeq" id="WP_189047347.1">
    <property type="nucleotide sequence ID" value="NZ_BMJQ01000007.1"/>
</dbReference>
<dbReference type="GO" id="GO:0071111">
    <property type="term" value="F:cyclic-guanylate-specific phosphodiesterase activity"/>
    <property type="evidence" value="ECO:0007669"/>
    <property type="project" value="InterPro"/>
</dbReference>
<dbReference type="InterPro" id="IPR003660">
    <property type="entry name" value="HAMP_dom"/>
</dbReference>
<evidence type="ECO:0008006" key="7">
    <source>
        <dbReference type="Google" id="ProtNLM"/>
    </source>
</evidence>
<dbReference type="InterPro" id="IPR000160">
    <property type="entry name" value="GGDEF_dom"/>
</dbReference>
<dbReference type="InterPro" id="IPR001633">
    <property type="entry name" value="EAL_dom"/>
</dbReference>
<dbReference type="SUPFAM" id="SSF158472">
    <property type="entry name" value="HAMP domain-like"/>
    <property type="match status" value="1"/>
</dbReference>
<dbReference type="GO" id="GO:0016020">
    <property type="term" value="C:membrane"/>
    <property type="evidence" value="ECO:0007669"/>
    <property type="project" value="InterPro"/>
</dbReference>
<dbReference type="Gene3D" id="3.30.70.270">
    <property type="match status" value="1"/>
</dbReference>
<dbReference type="CDD" id="cd06225">
    <property type="entry name" value="HAMP"/>
    <property type="match status" value="1"/>
</dbReference>
<dbReference type="NCBIfam" id="TIGR00254">
    <property type="entry name" value="GGDEF"/>
    <property type="match status" value="1"/>
</dbReference>
<dbReference type="SUPFAM" id="SSF55073">
    <property type="entry name" value="Nucleotide cyclase"/>
    <property type="match status" value="1"/>
</dbReference>
<dbReference type="CDD" id="cd01948">
    <property type="entry name" value="EAL"/>
    <property type="match status" value="1"/>
</dbReference>
<evidence type="ECO:0000259" key="3">
    <source>
        <dbReference type="PROSITE" id="PS50885"/>
    </source>
</evidence>
<reference evidence="5" key="1">
    <citation type="journal article" date="2014" name="Int. J. Syst. Evol. Microbiol.">
        <title>Complete genome sequence of Corynebacterium casei LMG S-19264T (=DSM 44701T), isolated from a smear-ripened cheese.</title>
        <authorList>
            <consortium name="US DOE Joint Genome Institute (JGI-PGF)"/>
            <person name="Walter F."/>
            <person name="Albersmeier A."/>
            <person name="Kalinowski J."/>
            <person name="Ruckert C."/>
        </authorList>
    </citation>
    <scope>NUCLEOTIDE SEQUENCE</scope>
    <source>
        <strain evidence="5">CGMCC 1.15725</strain>
    </source>
</reference>
<dbReference type="Gene3D" id="6.10.340.10">
    <property type="match status" value="1"/>
</dbReference>
<keyword evidence="1" id="KW-1133">Transmembrane helix</keyword>
<dbReference type="InterPro" id="IPR043128">
    <property type="entry name" value="Rev_trsase/Diguanyl_cyclase"/>
</dbReference>
<dbReference type="InterPro" id="IPR050706">
    <property type="entry name" value="Cyclic-di-GMP_PDE-like"/>
</dbReference>
<feature type="domain" description="GGDEF" evidence="4">
    <location>
        <begin position="394"/>
        <end position="528"/>
    </location>
</feature>
<dbReference type="EMBL" id="BMJQ01000007">
    <property type="protein sequence ID" value="GGF22928.1"/>
    <property type="molecule type" value="Genomic_DNA"/>
</dbReference>
<dbReference type="PANTHER" id="PTHR33121">
    <property type="entry name" value="CYCLIC DI-GMP PHOSPHODIESTERASE PDEF"/>
    <property type="match status" value="1"/>
</dbReference>
<feature type="transmembrane region" description="Helical" evidence="1">
    <location>
        <begin position="284"/>
        <end position="308"/>
    </location>
</feature>
<dbReference type="Gene3D" id="3.20.20.450">
    <property type="entry name" value="EAL domain"/>
    <property type="match status" value="1"/>
</dbReference>
<gene>
    <name evidence="5" type="ORF">GCM10011611_31280</name>
</gene>
<comment type="caution">
    <text evidence="5">The sequence shown here is derived from an EMBL/GenBank/DDBJ whole genome shotgun (WGS) entry which is preliminary data.</text>
</comment>
<dbReference type="SUPFAM" id="SSF141868">
    <property type="entry name" value="EAL domain-like"/>
    <property type="match status" value="1"/>
</dbReference>
<dbReference type="InterPro" id="IPR029787">
    <property type="entry name" value="Nucleotide_cyclase"/>
</dbReference>
<dbReference type="Pfam" id="PF00672">
    <property type="entry name" value="HAMP"/>
    <property type="match status" value="1"/>
</dbReference>
<dbReference type="PROSITE" id="PS50885">
    <property type="entry name" value="HAMP"/>
    <property type="match status" value="1"/>
</dbReference>
<protein>
    <recommendedName>
        <fullName evidence="7">EAL domain-containing protein</fullName>
    </recommendedName>
</protein>
<keyword evidence="6" id="KW-1185">Reference proteome</keyword>
<name>A0A8J2YUA6_9PROT</name>
<evidence type="ECO:0000256" key="1">
    <source>
        <dbReference type="SAM" id="Phobius"/>
    </source>
</evidence>
<dbReference type="GO" id="GO:0007165">
    <property type="term" value="P:signal transduction"/>
    <property type="evidence" value="ECO:0007669"/>
    <property type="project" value="InterPro"/>
</dbReference>
<dbReference type="PROSITE" id="PS50887">
    <property type="entry name" value="GGDEF"/>
    <property type="match status" value="1"/>
</dbReference>
<reference evidence="5" key="2">
    <citation type="submission" date="2020-09" db="EMBL/GenBank/DDBJ databases">
        <authorList>
            <person name="Sun Q."/>
            <person name="Zhou Y."/>
        </authorList>
    </citation>
    <scope>NUCLEOTIDE SEQUENCE</scope>
    <source>
        <strain evidence="5">CGMCC 1.15725</strain>
    </source>
</reference>
<dbReference type="SMART" id="SM00267">
    <property type="entry name" value="GGDEF"/>
    <property type="match status" value="1"/>
</dbReference>
<dbReference type="SMART" id="SM00052">
    <property type="entry name" value="EAL"/>
    <property type="match status" value="1"/>
</dbReference>
<keyword evidence="1" id="KW-0472">Membrane</keyword>
<evidence type="ECO:0000313" key="5">
    <source>
        <dbReference type="EMBL" id="GGF22928.1"/>
    </source>
</evidence>
<keyword evidence="1" id="KW-0812">Transmembrane</keyword>
<feature type="domain" description="HAMP" evidence="3">
    <location>
        <begin position="309"/>
        <end position="361"/>
    </location>
</feature>
<evidence type="ECO:0000313" key="6">
    <source>
        <dbReference type="Proteomes" id="UP000646365"/>
    </source>
</evidence>
<dbReference type="Pfam" id="PF00990">
    <property type="entry name" value="GGDEF"/>
    <property type="match status" value="1"/>
</dbReference>
<dbReference type="SMART" id="SM00304">
    <property type="entry name" value="HAMP"/>
    <property type="match status" value="1"/>
</dbReference>
<feature type="domain" description="EAL" evidence="2">
    <location>
        <begin position="537"/>
        <end position="790"/>
    </location>
</feature>
<evidence type="ECO:0000259" key="2">
    <source>
        <dbReference type="PROSITE" id="PS50883"/>
    </source>
</evidence>